<dbReference type="InterPro" id="IPR001653">
    <property type="entry name" value="DAP_epimerase_DapF"/>
</dbReference>
<keyword evidence="6 8" id="KW-0413">Isomerase</keyword>
<dbReference type="EC" id="5.1.1.7" evidence="3 8"/>
<comment type="function">
    <text evidence="8">Catalyzes the stereoinversion of LL-2,6-diaminopimelate (L,L-DAP) to meso-diaminopimelate (meso-DAP), a precursor of L-lysine and an essential component of the bacterial peptidoglycan.</text>
</comment>
<name>A0A7U4THB4_DESA2</name>
<dbReference type="GO" id="GO:0009089">
    <property type="term" value="P:lysine biosynthetic process via diaminopimelate"/>
    <property type="evidence" value="ECO:0007669"/>
    <property type="project" value="UniProtKB-UniRule"/>
</dbReference>
<feature type="binding site" evidence="8">
    <location>
        <begin position="78"/>
        <end position="79"/>
    </location>
    <ligand>
        <name>substrate</name>
    </ligand>
</feature>
<dbReference type="EMBL" id="CP013015">
    <property type="protein sequence ID" value="AMM40066.1"/>
    <property type="molecule type" value="Genomic_DNA"/>
</dbReference>
<evidence type="ECO:0000256" key="9">
    <source>
        <dbReference type="PROSITE-ProRule" id="PRU10125"/>
    </source>
</evidence>
<comment type="similarity">
    <text evidence="2 8">Belongs to the diaminopimelate epimerase family.</text>
</comment>
<evidence type="ECO:0000256" key="4">
    <source>
        <dbReference type="ARBA" id="ARBA00022605"/>
    </source>
</evidence>
<dbReference type="KEGG" id="daw:HS1_000260"/>
<evidence type="ECO:0000256" key="3">
    <source>
        <dbReference type="ARBA" id="ARBA00013080"/>
    </source>
</evidence>
<accession>A0A7U4THB4</accession>
<proteinExistence type="inferred from homology"/>
<comment type="subunit">
    <text evidence="8">Homodimer.</text>
</comment>
<keyword evidence="5 8" id="KW-0457">Lysine biosynthesis</keyword>
<keyword evidence="4 8" id="KW-0028">Amino-acid biosynthesis</keyword>
<feature type="active site" description="Proton donor" evidence="8">
    <location>
        <position position="77"/>
    </location>
</feature>
<dbReference type="UniPathway" id="UPA00034">
    <property type="reaction ID" value="UER00025"/>
</dbReference>
<keyword evidence="11" id="KW-1185">Reference proteome</keyword>
<dbReference type="SUPFAM" id="SSF54506">
    <property type="entry name" value="Diaminopimelate epimerase-like"/>
    <property type="match status" value="2"/>
</dbReference>
<feature type="binding site" evidence="8">
    <location>
        <begin position="200"/>
        <end position="201"/>
    </location>
    <ligand>
        <name>substrate</name>
    </ligand>
</feature>
<evidence type="ECO:0000256" key="7">
    <source>
        <dbReference type="ARBA" id="ARBA00051712"/>
    </source>
</evidence>
<dbReference type="Proteomes" id="UP000070560">
    <property type="component" value="Chromosome"/>
</dbReference>
<protein>
    <recommendedName>
        <fullName evidence="3 8">Diaminopimelate epimerase</fullName>
        <shortName evidence="8">DAP epimerase</shortName>
        <ecNumber evidence="3 8">5.1.1.7</ecNumber>
    </recommendedName>
    <alternativeName>
        <fullName evidence="8">PLP-independent amino acid racemase</fullName>
    </alternativeName>
</protein>
<comment type="pathway">
    <text evidence="1 8">Amino-acid biosynthesis; L-lysine biosynthesis via DAP pathway; DL-2,6-diaminopimelate from LL-2,6-diaminopimelate: step 1/1.</text>
</comment>
<reference evidence="10 11" key="1">
    <citation type="submission" date="2015-10" db="EMBL/GenBank/DDBJ databases">
        <title>Candidatus Desulfofervidus auxilii, a hydrogenotrophic sulfate-reducing bacterium involved in the thermophilic anaerobic oxidation of methane.</title>
        <authorList>
            <person name="Krukenberg V."/>
            <person name="Richter M."/>
            <person name="Wegener G."/>
        </authorList>
    </citation>
    <scope>NUCLEOTIDE SEQUENCE [LARGE SCALE GENOMIC DNA]</scope>
    <source>
        <strain evidence="10 11">HS1</strain>
    </source>
</reference>
<feature type="binding site" evidence="8">
    <location>
        <position position="68"/>
    </location>
    <ligand>
        <name>substrate</name>
    </ligand>
</feature>
<evidence type="ECO:0000313" key="11">
    <source>
        <dbReference type="Proteomes" id="UP000070560"/>
    </source>
</evidence>
<evidence type="ECO:0000256" key="8">
    <source>
        <dbReference type="HAMAP-Rule" id="MF_00197"/>
    </source>
</evidence>
<dbReference type="NCBIfam" id="TIGR00652">
    <property type="entry name" value="DapF"/>
    <property type="match status" value="1"/>
</dbReference>
<evidence type="ECO:0000256" key="2">
    <source>
        <dbReference type="ARBA" id="ARBA00010219"/>
    </source>
</evidence>
<dbReference type="HAMAP" id="MF_00197">
    <property type="entry name" value="DAP_epimerase"/>
    <property type="match status" value="1"/>
</dbReference>
<dbReference type="GO" id="GO:0008837">
    <property type="term" value="F:diaminopimelate epimerase activity"/>
    <property type="evidence" value="ECO:0007669"/>
    <property type="project" value="UniProtKB-UniRule"/>
</dbReference>
<dbReference type="OrthoDB" id="9805408at2"/>
<keyword evidence="8" id="KW-0963">Cytoplasm</keyword>
<evidence type="ECO:0000313" key="10">
    <source>
        <dbReference type="EMBL" id="AMM40066.1"/>
    </source>
</evidence>
<feature type="binding site" evidence="8">
    <location>
        <position position="182"/>
    </location>
    <ligand>
        <name>substrate</name>
    </ligand>
</feature>
<gene>
    <name evidence="8" type="primary">dapF</name>
    <name evidence="10" type="ORF">HS1_000260</name>
</gene>
<organism evidence="10 11">
    <name type="scientific">Desulfofervidus auxilii</name>
    <dbReference type="NCBI Taxonomy" id="1621989"/>
    <lineage>
        <taxon>Bacteria</taxon>
        <taxon>Pseudomonadati</taxon>
        <taxon>Thermodesulfobacteriota</taxon>
        <taxon>Candidatus Desulfofervidia</taxon>
        <taxon>Candidatus Desulfofervidales</taxon>
        <taxon>Candidatus Desulfofervidaceae</taxon>
        <taxon>Candidatus Desulfofervidus</taxon>
    </lineage>
</organism>
<dbReference type="Pfam" id="PF01678">
    <property type="entry name" value="DAP_epimerase"/>
    <property type="match status" value="2"/>
</dbReference>
<feature type="site" description="Could be important to modulate the pK values of the two catalytic cysteine residues" evidence="8">
    <location>
        <position position="200"/>
    </location>
</feature>
<feature type="active site" evidence="9">
    <location>
        <position position="77"/>
    </location>
</feature>
<comment type="subcellular location">
    <subcellularLocation>
        <location evidence="8">Cytoplasm</location>
    </subcellularLocation>
</comment>
<dbReference type="PANTHER" id="PTHR31689:SF0">
    <property type="entry name" value="DIAMINOPIMELATE EPIMERASE"/>
    <property type="match status" value="1"/>
</dbReference>
<evidence type="ECO:0000256" key="5">
    <source>
        <dbReference type="ARBA" id="ARBA00023154"/>
    </source>
</evidence>
<dbReference type="PANTHER" id="PTHR31689">
    <property type="entry name" value="DIAMINOPIMELATE EPIMERASE, CHLOROPLASTIC"/>
    <property type="match status" value="1"/>
</dbReference>
<evidence type="ECO:0000256" key="6">
    <source>
        <dbReference type="ARBA" id="ARBA00023235"/>
    </source>
</evidence>
<feature type="active site" description="Proton acceptor" evidence="8">
    <location>
        <position position="210"/>
    </location>
</feature>
<comment type="catalytic activity">
    <reaction evidence="7 8">
        <text>(2S,6S)-2,6-diaminopimelate = meso-2,6-diaminopimelate</text>
        <dbReference type="Rhea" id="RHEA:15393"/>
        <dbReference type="ChEBI" id="CHEBI:57609"/>
        <dbReference type="ChEBI" id="CHEBI:57791"/>
        <dbReference type="EC" id="5.1.1.7"/>
    </reaction>
</comment>
<dbReference type="AlphaFoldDB" id="A0A7U4THB4"/>
<feature type="binding site" evidence="8">
    <location>
        <begin position="211"/>
        <end position="212"/>
    </location>
    <ligand>
        <name>substrate</name>
    </ligand>
</feature>
<sequence length="272" mass="30200">MKNITFYKMTGSGNDFILIDDMKKVLDKKQFPFFAHKLCRRTWSVGADGLIILRPSDKKADFKWYFYNADGSEAEMCGNGGRCAARLAHLLSITGQKLSFETKAGIIQAEVEQNLVKLQLPPPTDLDMNIKLTIENSSYTVHFINTGVPHTIFLVKDLEKAPVLSLGRKIRFHSYFQPAGTNVDFVKVLSENGLEIRTYERGVEGETLACGTGAVASAIVAYKLGLVASPVKIKVRSGEILEVFFSPTLKEVFLKGEVRLVCKGKICEEALK</sequence>
<dbReference type="InterPro" id="IPR018510">
    <property type="entry name" value="DAP_epimerase_AS"/>
</dbReference>
<dbReference type="PROSITE" id="PS01326">
    <property type="entry name" value="DAP_EPIMERASE"/>
    <property type="match status" value="1"/>
</dbReference>
<feature type="site" description="Could be important to modulate the pK values of the two catalytic cysteine residues" evidence="8">
    <location>
        <position position="150"/>
    </location>
</feature>
<dbReference type="GO" id="GO:0005829">
    <property type="term" value="C:cytosol"/>
    <property type="evidence" value="ECO:0007669"/>
    <property type="project" value="TreeGrafter"/>
</dbReference>
<dbReference type="Gene3D" id="3.10.310.10">
    <property type="entry name" value="Diaminopimelate Epimerase, Chain A, domain 1"/>
    <property type="match status" value="2"/>
</dbReference>
<dbReference type="RefSeq" id="WP_066060370.1">
    <property type="nucleotide sequence ID" value="NZ_CP013015.1"/>
</dbReference>
<feature type="binding site" evidence="8">
    <location>
        <position position="14"/>
    </location>
    <ligand>
        <name>substrate</name>
    </ligand>
</feature>
<comment type="caution">
    <text evidence="8">Lacks conserved residue(s) required for the propagation of feature annotation.</text>
</comment>
<evidence type="ECO:0000256" key="1">
    <source>
        <dbReference type="ARBA" id="ARBA00005196"/>
    </source>
</evidence>